<dbReference type="AlphaFoldDB" id="A0AAJ5WNL3"/>
<dbReference type="EMBL" id="CP119325">
    <property type="protein sequence ID" value="WEK32927.1"/>
    <property type="molecule type" value="Genomic_DNA"/>
</dbReference>
<dbReference type="Proteomes" id="UP001216329">
    <property type="component" value="Chromosome"/>
</dbReference>
<reference evidence="1" key="1">
    <citation type="submission" date="2023-03" db="EMBL/GenBank/DDBJ databases">
        <title>Andean soil-derived lignocellulolytic bacterial consortium as a source of novel taxa and putative plastic-active enzymes.</title>
        <authorList>
            <person name="Diaz-Garcia L."/>
            <person name="Chuvochina M."/>
            <person name="Feuerriegel G."/>
            <person name="Bunk B."/>
            <person name="Sproer C."/>
            <person name="Streit W.R."/>
            <person name="Rodriguez L.M."/>
            <person name="Overmann J."/>
            <person name="Jimenez D.J."/>
        </authorList>
    </citation>
    <scope>NUCLEOTIDE SEQUENCE</scope>
    <source>
        <strain evidence="1">MAG 876</strain>
    </source>
</reference>
<proteinExistence type="predicted"/>
<protein>
    <submittedName>
        <fullName evidence="1">Uncharacterized protein</fullName>
    </submittedName>
</protein>
<organism evidence="1 2">
    <name type="scientific">Candidatus Pseudomonas phytovorans</name>
    <dbReference type="NCBI Taxonomy" id="3121377"/>
    <lineage>
        <taxon>Bacteria</taxon>
        <taxon>Pseudomonadati</taxon>
        <taxon>Pseudomonadota</taxon>
        <taxon>Gammaproteobacteria</taxon>
        <taxon>Pseudomonadales</taxon>
        <taxon>Pseudomonadaceae</taxon>
        <taxon>Pseudomonas</taxon>
    </lineage>
</organism>
<name>A0AAJ5WNL3_9PSED</name>
<accession>A0AAJ5WNL3</accession>
<sequence length="86" mass="9826">MATQECEIELLDKQWLGFYDVIAVALEDGIELPIWAAISDRQNGPSDEDFAKLLLVSSTPITRERAVEIQEQLKARSKNGRYFDIR</sequence>
<gene>
    <name evidence="1" type="ORF">P0Y58_12275</name>
</gene>
<evidence type="ECO:0000313" key="1">
    <source>
        <dbReference type="EMBL" id="WEK32927.1"/>
    </source>
</evidence>
<evidence type="ECO:0000313" key="2">
    <source>
        <dbReference type="Proteomes" id="UP001216329"/>
    </source>
</evidence>